<evidence type="ECO:0000313" key="1">
    <source>
        <dbReference type="Ensembl" id="ENSCPBP00000006873.1"/>
    </source>
</evidence>
<reference evidence="1" key="2">
    <citation type="submission" date="2025-09" db="UniProtKB">
        <authorList>
            <consortium name="Ensembl"/>
        </authorList>
    </citation>
    <scope>IDENTIFICATION</scope>
</reference>
<organism evidence="1 2">
    <name type="scientific">Chrysemys picta bellii</name>
    <name type="common">Western painted turtle</name>
    <name type="synonym">Emys bellii</name>
    <dbReference type="NCBI Taxonomy" id="8478"/>
    <lineage>
        <taxon>Eukaryota</taxon>
        <taxon>Metazoa</taxon>
        <taxon>Chordata</taxon>
        <taxon>Craniata</taxon>
        <taxon>Vertebrata</taxon>
        <taxon>Euteleostomi</taxon>
        <taxon>Archelosauria</taxon>
        <taxon>Testudinata</taxon>
        <taxon>Testudines</taxon>
        <taxon>Cryptodira</taxon>
        <taxon>Durocryptodira</taxon>
        <taxon>Testudinoidea</taxon>
        <taxon>Emydidae</taxon>
        <taxon>Chrysemys</taxon>
    </lineage>
</organism>
<dbReference type="Proteomes" id="UP000694380">
    <property type="component" value="Unplaced"/>
</dbReference>
<accession>A0A8C3H7N8</accession>
<evidence type="ECO:0000313" key="2">
    <source>
        <dbReference type="Proteomes" id="UP000694380"/>
    </source>
</evidence>
<protein>
    <submittedName>
        <fullName evidence="1">Uncharacterized protein</fullName>
    </submittedName>
</protein>
<keyword evidence="2" id="KW-1185">Reference proteome</keyword>
<dbReference type="Ensembl" id="ENSCPBT00000008266.1">
    <property type="protein sequence ID" value="ENSCPBP00000006873.1"/>
    <property type="gene ID" value="ENSCPBG00000005418.1"/>
</dbReference>
<dbReference type="GeneTree" id="ENSGT00940000172524"/>
<reference evidence="1" key="1">
    <citation type="submission" date="2025-08" db="UniProtKB">
        <authorList>
            <consortium name="Ensembl"/>
        </authorList>
    </citation>
    <scope>IDENTIFICATION</scope>
</reference>
<name>A0A8C3H7N8_CHRPI</name>
<sequence length="91" mass="9723">GSGGNFPPHLPLLSLPRLHAPSSDPAGAGLSCNTCFSSLSPQECVKEKLNLVHGFLQADAQNQLSDLETRLHREELSEVCVFIRRGTGGVL</sequence>
<dbReference type="AlphaFoldDB" id="A0A8C3H7N8"/>
<proteinExistence type="predicted"/>